<proteinExistence type="predicted"/>
<reference evidence="2" key="2">
    <citation type="submission" date="2013-05" db="EMBL/GenBank/DDBJ databases">
        <authorList>
            <person name="Carter J.-M."/>
            <person name="Baker S.C."/>
            <person name="Pink R."/>
            <person name="Carter D.R.F."/>
            <person name="Collins A."/>
            <person name="Tomlin J."/>
            <person name="Gibbs M."/>
            <person name="Breuker C.J."/>
        </authorList>
    </citation>
    <scope>NUCLEOTIDE SEQUENCE</scope>
    <source>
        <tissue evidence="2">Ovary</tissue>
    </source>
</reference>
<protein>
    <submittedName>
        <fullName evidence="2">Uncharacterized protein</fullName>
    </submittedName>
</protein>
<dbReference type="AlphaFoldDB" id="S4NPY8"/>
<organism evidence="2">
    <name type="scientific">Pararge aegeria</name>
    <name type="common">speckled wood butterfly</name>
    <dbReference type="NCBI Taxonomy" id="116150"/>
    <lineage>
        <taxon>Eukaryota</taxon>
        <taxon>Metazoa</taxon>
        <taxon>Ecdysozoa</taxon>
        <taxon>Arthropoda</taxon>
        <taxon>Hexapoda</taxon>
        <taxon>Insecta</taxon>
        <taxon>Pterygota</taxon>
        <taxon>Neoptera</taxon>
        <taxon>Endopterygota</taxon>
        <taxon>Lepidoptera</taxon>
        <taxon>Glossata</taxon>
        <taxon>Ditrysia</taxon>
        <taxon>Papilionoidea</taxon>
        <taxon>Nymphalidae</taxon>
        <taxon>Satyrinae</taxon>
        <taxon>Satyrini</taxon>
        <taxon>Parargina</taxon>
        <taxon>Pararge</taxon>
    </lineage>
</organism>
<keyword evidence="1" id="KW-0472">Membrane</keyword>
<feature type="transmembrane region" description="Helical" evidence="1">
    <location>
        <begin position="40"/>
        <end position="62"/>
    </location>
</feature>
<sequence>MLTKVTTFFFALVCGADMIGSTFLTFFFQGLLSVKYCVKLLFHMLGWFAIPFSFQLLVFILLSTATSR</sequence>
<keyword evidence="1" id="KW-1133">Transmembrane helix</keyword>
<name>S4NPY8_9NEOP</name>
<feature type="transmembrane region" description="Helical" evidence="1">
    <location>
        <begin position="7"/>
        <end position="28"/>
    </location>
</feature>
<keyword evidence="1" id="KW-0812">Transmembrane</keyword>
<reference evidence="2" key="1">
    <citation type="journal article" date="2013" name="BMC Genomics">
        <title>Unscrambling butterfly oogenesis.</title>
        <authorList>
            <person name="Carter J.M."/>
            <person name="Baker S.C."/>
            <person name="Pink R."/>
            <person name="Carter D.R."/>
            <person name="Collins A."/>
            <person name="Tomlin J."/>
            <person name="Gibbs M."/>
            <person name="Breuker C.J."/>
        </authorList>
    </citation>
    <scope>NUCLEOTIDE SEQUENCE</scope>
    <source>
        <tissue evidence="2">Ovary</tissue>
    </source>
</reference>
<evidence type="ECO:0000256" key="1">
    <source>
        <dbReference type="SAM" id="Phobius"/>
    </source>
</evidence>
<accession>S4NPY8</accession>
<feature type="non-terminal residue" evidence="2">
    <location>
        <position position="68"/>
    </location>
</feature>
<dbReference type="EMBL" id="GAIX01011734">
    <property type="protein sequence ID" value="JAA80826.1"/>
    <property type="molecule type" value="Transcribed_RNA"/>
</dbReference>
<evidence type="ECO:0000313" key="2">
    <source>
        <dbReference type="EMBL" id="JAA80826.1"/>
    </source>
</evidence>